<evidence type="ECO:0000256" key="8">
    <source>
        <dbReference type="PROSITE-ProRule" id="PRU00042"/>
    </source>
</evidence>
<dbReference type="InterPro" id="IPR043359">
    <property type="entry name" value="GLI-like"/>
</dbReference>
<keyword evidence="7" id="KW-0539">Nucleus</keyword>
<name>A0AAY4BHW4_9TELE</name>
<reference evidence="10 11" key="1">
    <citation type="submission" date="2020-06" db="EMBL/GenBank/DDBJ databases">
        <authorList>
            <consortium name="Wellcome Sanger Institute Data Sharing"/>
        </authorList>
    </citation>
    <scope>NUCLEOTIDE SEQUENCE [LARGE SCALE GENOMIC DNA]</scope>
</reference>
<dbReference type="FunFam" id="3.30.160.60:FF:000031">
    <property type="entry name" value="GLI family zinc finger 3"/>
    <property type="match status" value="1"/>
</dbReference>
<dbReference type="Gene3D" id="3.30.160.60">
    <property type="entry name" value="Classic Zinc Finger"/>
    <property type="match status" value="4"/>
</dbReference>
<keyword evidence="11" id="KW-1185">Reference proteome</keyword>
<keyword evidence="4" id="KW-0677">Repeat</keyword>
<evidence type="ECO:0000259" key="9">
    <source>
        <dbReference type="PROSITE" id="PS50157"/>
    </source>
</evidence>
<evidence type="ECO:0000313" key="10">
    <source>
        <dbReference type="Ensembl" id="ENSDCDP00010019616.1"/>
    </source>
</evidence>
<accession>A0AAY4BHW4</accession>
<evidence type="ECO:0000256" key="1">
    <source>
        <dbReference type="ARBA" id="ARBA00004123"/>
    </source>
</evidence>
<dbReference type="PROSITE" id="PS00028">
    <property type="entry name" value="ZINC_FINGER_C2H2_1"/>
    <property type="match status" value="3"/>
</dbReference>
<proteinExistence type="inferred from homology"/>
<dbReference type="Ensembl" id="ENSDCDT00010020734.1">
    <property type="protein sequence ID" value="ENSDCDP00010019616.1"/>
    <property type="gene ID" value="ENSDCDG00010008838.1"/>
</dbReference>
<dbReference type="Pfam" id="PF23561">
    <property type="entry name" value="zf-C2H2_15"/>
    <property type="match status" value="1"/>
</dbReference>
<dbReference type="Proteomes" id="UP000694580">
    <property type="component" value="Chromosome 4"/>
</dbReference>
<dbReference type="GO" id="GO:0008270">
    <property type="term" value="F:zinc ion binding"/>
    <property type="evidence" value="ECO:0007669"/>
    <property type="project" value="UniProtKB-KW"/>
</dbReference>
<keyword evidence="6" id="KW-0862">Zinc</keyword>
<feature type="domain" description="C2H2-type" evidence="9">
    <location>
        <begin position="358"/>
        <end position="382"/>
    </location>
</feature>
<protein>
    <recommendedName>
        <fullName evidence="9">C2H2-type domain-containing protein</fullName>
    </recommendedName>
</protein>
<evidence type="ECO:0000256" key="4">
    <source>
        <dbReference type="ARBA" id="ARBA00022737"/>
    </source>
</evidence>
<reference evidence="10" key="3">
    <citation type="submission" date="2025-09" db="UniProtKB">
        <authorList>
            <consortium name="Ensembl"/>
        </authorList>
    </citation>
    <scope>IDENTIFICATION</scope>
</reference>
<dbReference type="GO" id="GO:0005634">
    <property type="term" value="C:nucleus"/>
    <property type="evidence" value="ECO:0007669"/>
    <property type="project" value="UniProtKB-SubCell"/>
</dbReference>
<dbReference type="AlphaFoldDB" id="A0AAY4BHW4"/>
<evidence type="ECO:0000256" key="2">
    <source>
        <dbReference type="ARBA" id="ARBA00010831"/>
    </source>
</evidence>
<feature type="domain" description="C2H2-type" evidence="9">
    <location>
        <begin position="300"/>
        <end position="327"/>
    </location>
</feature>
<comment type="subcellular location">
    <subcellularLocation>
        <location evidence="1">Nucleus</location>
    </subcellularLocation>
</comment>
<evidence type="ECO:0000256" key="6">
    <source>
        <dbReference type="ARBA" id="ARBA00022833"/>
    </source>
</evidence>
<comment type="similarity">
    <text evidence="2">Belongs to the GLI C2H2-type zinc-finger protein family.</text>
</comment>
<dbReference type="SMART" id="SM00355">
    <property type="entry name" value="ZnF_C2H2"/>
    <property type="match status" value="4"/>
</dbReference>
<dbReference type="SUPFAM" id="SSF57667">
    <property type="entry name" value="beta-beta-alpha zinc fingers"/>
    <property type="match status" value="3"/>
</dbReference>
<dbReference type="PANTHER" id="PTHR45718">
    <property type="entry name" value="TRANSCRIPTIONAL ACTIVATOR CUBITUS INTERRUPTUS"/>
    <property type="match status" value="1"/>
</dbReference>
<feature type="domain" description="C2H2-type" evidence="9">
    <location>
        <begin position="328"/>
        <end position="357"/>
    </location>
</feature>
<dbReference type="GeneTree" id="ENSGT00940000159218"/>
<organism evidence="10 11">
    <name type="scientific">Denticeps clupeoides</name>
    <name type="common">denticle herring</name>
    <dbReference type="NCBI Taxonomy" id="299321"/>
    <lineage>
        <taxon>Eukaryota</taxon>
        <taxon>Metazoa</taxon>
        <taxon>Chordata</taxon>
        <taxon>Craniata</taxon>
        <taxon>Vertebrata</taxon>
        <taxon>Euteleostomi</taxon>
        <taxon>Actinopterygii</taxon>
        <taxon>Neopterygii</taxon>
        <taxon>Teleostei</taxon>
        <taxon>Clupei</taxon>
        <taxon>Clupeiformes</taxon>
        <taxon>Denticipitoidei</taxon>
        <taxon>Denticipitidae</taxon>
        <taxon>Denticeps</taxon>
    </lineage>
</organism>
<dbReference type="InterPro" id="IPR013087">
    <property type="entry name" value="Znf_C2H2_type"/>
</dbReference>
<keyword evidence="3" id="KW-0479">Metal-binding</keyword>
<dbReference type="FunFam" id="3.30.160.60:FF:000036">
    <property type="entry name" value="GLI family zinc finger 3"/>
    <property type="match status" value="1"/>
</dbReference>
<dbReference type="InterPro" id="IPR036236">
    <property type="entry name" value="Znf_C2H2_sf"/>
</dbReference>
<keyword evidence="5 8" id="KW-0863">Zinc-finger</keyword>
<dbReference type="PROSITE" id="PS50157">
    <property type="entry name" value="ZINC_FINGER_C2H2_2"/>
    <property type="match status" value="3"/>
</dbReference>
<dbReference type="Pfam" id="PF00096">
    <property type="entry name" value="zf-C2H2"/>
    <property type="match status" value="1"/>
</dbReference>
<dbReference type="InterPro" id="IPR056436">
    <property type="entry name" value="Znf-C2H2_ZIC1-5/GLI1-3-like"/>
</dbReference>
<dbReference type="FunFam" id="3.30.160.60:FF:000048">
    <property type="entry name" value="GLI family zinc finger 3"/>
    <property type="match status" value="1"/>
</dbReference>
<dbReference type="PANTHER" id="PTHR45718:SF3">
    <property type="entry name" value="ZINC FINGER PROTEIN GLIS1"/>
    <property type="match status" value="1"/>
</dbReference>
<evidence type="ECO:0000256" key="3">
    <source>
        <dbReference type="ARBA" id="ARBA00022723"/>
    </source>
</evidence>
<evidence type="ECO:0000256" key="5">
    <source>
        <dbReference type="ARBA" id="ARBA00022771"/>
    </source>
</evidence>
<evidence type="ECO:0000256" key="7">
    <source>
        <dbReference type="ARBA" id="ARBA00023242"/>
    </source>
</evidence>
<evidence type="ECO:0000313" key="11">
    <source>
        <dbReference type="Proteomes" id="UP000694580"/>
    </source>
</evidence>
<dbReference type="GO" id="GO:0000981">
    <property type="term" value="F:DNA-binding transcription factor activity, RNA polymerase II-specific"/>
    <property type="evidence" value="ECO:0007669"/>
    <property type="project" value="TreeGrafter"/>
</dbReference>
<reference evidence="10" key="2">
    <citation type="submission" date="2025-08" db="UniProtKB">
        <authorList>
            <consortium name="Ensembl"/>
        </authorList>
    </citation>
    <scope>IDENTIFICATION</scope>
</reference>
<dbReference type="GO" id="GO:0000978">
    <property type="term" value="F:RNA polymerase II cis-regulatory region sequence-specific DNA binding"/>
    <property type="evidence" value="ECO:0007669"/>
    <property type="project" value="TreeGrafter"/>
</dbReference>
<sequence length="457" mass="51364">MEIHQPLYGFRQEACIDESLYQDSSSPGGPHHLTVFGKGDMYCVSVPRMSFTSESLDVPSIVHSNKAIVSCSTSSTYHPIKSSLTCPSFNPQKDDSQISDGHLLSTMGYQSPMLCLPLSSSSSMRSCPPSDIMSFHSSSPSFSPTTLSSCSSSPMLGSPPLPPVLRMSHEPVTDSTLQQQKHQEVHQAPVALKEEKEDTLPSCNNEFSSPTYEHFSLQQHSPSELKDCILTSPQSYKHKDSTMLLKTKREVEVSDRPGDEQMCHWLDCCAAYGQKEELVRHIEKVHIDHRKGEDFTCFWTGCGRRYKPFNARYKLLIHMRVHSGEKPNKCMFEGCSKAFSRLENLKIHLRSHTGEKPYLCQHPGCLKAFSNSSDRAKHQRTHLDTVRPLRALSDKVVVFSKASRGRHLKWVSNSLEGVPRAHPKPSRLGSGPVTVEARSPLFVKYITPHVFYQCKWS</sequence>